<evidence type="ECO:0000256" key="1">
    <source>
        <dbReference type="SAM" id="Phobius"/>
    </source>
</evidence>
<dbReference type="Proteomes" id="UP000326903">
    <property type="component" value="Unassembled WGS sequence"/>
</dbReference>
<reference evidence="2 3" key="1">
    <citation type="submission" date="2019-09" db="EMBL/GenBank/DDBJ databases">
        <title>Draft genome sequence of Ginsengibacter sp. BR5-29.</title>
        <authorList>
            <person name="Im W.-T."/>
        </authorList>
    </citation>
    <scope>NUCLEOTIDE SEQUENCE [LARGE SCALE GENOMIC DNA]</scope>
    <source>
        <strain evidence="2 3">BR5-29</strain>
    </source>
</reference>
<protein>
    <submittedName>
        <fullName evidence="2">Uncharacterized protein</fullName>
    </submittedName>
</protein>
<evidence type="ECO:0000313" key="3">
    <source>
        <dbReference type="Proteomes" id="UP000326903"/>
    </source>
</evidence>
<dbReference type="AlphaFoldDB" id="A0A5J5IMP6"/>
<keyword evidence="3" id="KW-1185">Reference proteome</keyword>
<dbReference type="RefSeq" id="WP_150412890.1">
    <property type="nucleotide sequence ID" value="NZ_VYQF01000001.1"/>
</dbReference>
<accession>A0A5J5IMP6</accession>
<organism evidence="2 3">
    <name type="scientific">Ginsengibacter hankyongi</name>
    <dbReference type="NCBI Taxonomy" id="2607284"/>
    <lineage>
        <taxon>Bacteria</taxon>
        <taxon>Pseudomonadati</taxon>
        <taxon>Bacteroidota</taxon>
        <taxon>Chitinophagia</taxon>
        <taxon>Chitinophagales</taxon>
        <taxon>Chitinophagaceae</taxon>
        <taxon>Ginsengibacter</taxon>
    </lineage>
</organism>
<feature type="transmembrane region" description="Helical" evidence="1">
    <location>
        <begin position="102"/>
        <end position="123"/>
    </location>
</feature>
<proteinExistence type="predicted"/>
<comment type="caution">
    <text evidence="2">The sequence shown here is derived from an EMBL/GenBank/DDBJ whole genome shotgun (WGS) entry which is preliminary data.</text>
</comment>
<gene>
    <name evidence="2" type="ORF">FW778_01810</name>
</gene>
<keyword evidence="1" id="KW-0472">Membrane</keyword>
<evidence type="ECO:0000313" key="2">
    <source>
        <dbReference type="EMBL" id="KAA9040802.1"/>
    </source>
</evidence>
<dbReference type="EMBL" id="VYQF01000001">
    <property type="protein sequence ID" value="KAA9040802.1"/>
    <property type="molecule type" value="Genomic_DNA"/>
</dbReference>
<keyword evidence="1" id="KW-1133">Transmembrane helix</keyword>
<keyword evidence="1" id="KW-0812">Transmembrane</keyword>
<sequence length="125" mass="14263">MKNNNDNSTIYIFRESGTGNLILETKDMSVLSGIVPTQTIARTEKVIIEGVNYIVVGFEIYIVTFSSMPDRPAPMLNVKHNKCGIHTTIYLKKSFHPLRNFFINKVTGLFLLFFYLLNGTLHFTQ</sequence>
<name>A0A5J5IMP6_9BACT</name>